<keyword evidence="11" id="KW-1185">Reference proteome</keyword>
<dbReference type="SUPFAM" id="SSF53613">
    <property type="entry name" value="Ribokinase-like"/>
    <property type="match status" value="1"/>
</dbReference>
<feature type="domain" description="Carbohydrate kinase PfkB" evidence="9">
    <location>
        <begin position="21"/>
        <end position="288"/>
    </location>
</feature>
<dbReference type="InterPro" id="IPR017583">
    <property type="entry name" value="Tagatose/fructose_Pkinase"/>
</dbReference>
<comment type="similarity">
    <text evidence="7">Belongs to the carbohydrate kinase PfkB family. LacC subfamily.</text>
</comment>
<dbReference type="InterPro" id="IPR029056">
    <property type="entry name" value="Ribokinase-like"/>
</dbReference>
<gene>
    <name evidence="10" type="ORF">AN963_06835</name>
</gene>
<evidence type="ECO:0000256" key="5">
    <source>
        <dbReference type="ARBA" id="ARBA00022840"/>
    </source>
</evidence>
<comment type="function">
    <text evidence="8">Catalyzes the ATP-dependent phosphorylation of fructose-l-phosphate to fructose-l,6-bisphosphate.</text>
</comment>
<comment type="catalytic activity">
    <reaction evidence="6 8">
        <text>beta-D-fructose 1-phosphate + ATP = beta-D-fructose 1,6-bisphosphate + ADP + H(+)</text>
        <dbReference type="Rhea" id="RHEA:14213"/>
        <dbReference type="ChEBI" id="CHEBI:15378"/>
        <dbReference type="ChEBI" id="CHEBI:30616"/>
        <dbReference type="ChEBI" id="CHEBI:32966"/>
        <dbReference type="ChEBI" id="CHEBI:138881"/>
        <dbReference type="ChEBI" id="CHEBI:456216"/>
        <dbReference type="EC" id="2.7.1.56"/>
    </reaction>
</comment>
<dbReference type="PROSITE" id="PS00583">
    <property type="entry name" value="PFKB_KINASES_1"/>
    <property type="match status" value="1"/>
</dbReference>
<keyword evidence="2 7" id="KW-0808">Transferase</keyword>
<comment type="pathway">
    <text evidence="7">Carbohydrate metabolism; D-tagatose 6-phosphate degradation; D-glyceraldehyde 3-phosphate and glycerone phosphate from D-tagatose 6-phosphate: step 1/2.</text>
</comment>
<dbReference type="RefSeq" id="WP_055743759.1">
    <property type="nucleotide sequence ID" value="NZ_LJJB01000007.1"/>
</dbReference>
<comment type="catalytic activity">
    <reaction evidence="7">
        <text>D-tagatofuranose 6-phosphate + ATP = D-tagatofuranose 1,6-bisphosphate + ADP + H(+)</text>
        <dbReference type="Rhea" id="RHEA:12420"/>
        <dbReference type="ChEBI" id="CHEBI:15378"/>
        <dbReference type="ChEBI" id="CHEBI:30616"/>
        <dbReference type="ChEBI" id="CHEBI:58694"/>
        <dbReference type="ChEBI" id="CHEBI:58695"/>
        <dbReference type="ChEBI" id="CHEBI:456216"/>
        <dbReference type="EC" id="2.7.1.144"/>
    </reaction>
</comment>
<evidence type="ECO:0000313" key="10">
    <source>
        <dbReference type="EMBL" id="KQL49459.1"/>
    </source>
</evidence>
<reference evidence="10 11" key="1">
    <citation type="submission" date="2015-09" db="EMBL/GenBank/DDBJ databases">
        <title>Genome sequencing project for genomic taxonomy and phylogenomics of Bacillus-like bacteria.</title>
        <authorList>
            <person name="Liu B."/>
            <person name="Wang J."/>
            <person name="Zhu Y."/>
            <person name="Liu G."/>
            <person name="Chen Q."/>
            <person name="Chen Z."/>
            <person name="Lan J."/>
            <person name="Che J."/>
            <person name="Ge C."/>
            <person name="Shi H."/>
            <person name="Pan Z."/>
            <person name="Liu X."/>
        </authorList>
    </citation>
    <scope>NUCLEOTIDE SEQUENCE [LARGE SCALE GENOMIC DNA]</scope>
    <source>
        <strain evidence="10 11">DSM 8552</strain>
    </source>
</reference>
<evidence type="ECO:0000256" key="4">
    <source>
        <dbReference type="ARBA" id="ARBA00022777"/>
    </source>
</evidence>
<dbReference type="InterPro" id="IPR002173">
    <property type="entry name" value="Carboh/pur_kinase_PfkB_CS"/>
</dbReference>
<dbReference type="PANTHER" id="PTHR46566">
    <property type="entry name" value="1-PHOSPHOFRUCTOKINASE-RELATED"/>
    <property type="match status" value="1"/>
</dbReference>
<keyword evidence="4 8" id="KW-0418">Kinase</keyword>
<evidence type="ECO:0000256" key="6">
    <source>
        <dbReference type="ARBA" id="ARBA00047745"/>
    </source>
</evidence>
<evidence type="ECO:0000256" key="7">
    <source>
        <dbReference type="PIRNR" id="PIRNR000535"/>
    </source>
</evidence>
<dbReference type="EMBL" id="LJJB01000007">
    <property type="protein sequence ID" value="KQL49459.1"/>
    <property type="molecule type" value="Genomic_DNA"/>
</dbReference>
<evidence type="ECO:0000256" key="2">
    <source>
        <dbReference type="ARBA" id="ARBA00022679"/>
    </source>
</evidence>
<keyword evidence="3 7" id="KW-0547">Nucleotide-binding</keyword>
<proteinExistence type="inferred from homology"/>
<dbReference type="NCBIfam" id="TIGR03168">
    <property type="entry name" value="1-PFK"/>
    <property type="match status" value="1"/>
</dbReference>
<dbReference type="NCBIfam" id="TIGR03828">
    <property type="entry name" value="pfkB"/>
    <property type="match status" value="1"/>
</dbReference>
<dbReference type="Pfam" id="PF00294">
    <property type="entry name" value="PfkB"/>
    <property type="match status" value="1"/>
</dbReference>
<comment type="caution">
    <text evidence="10">The sequence shown here is derived from an EMBL/GenBank/DDBJ whole genome shotgun (WGS) entry which is preliminary data.</text>
</comment>
<evidence type="ECO:0000256" key="1">
    <source>
        <dbReference type="ARBA" id="ARBA00005380"/>
    </source>
</evidence>
<dbReference type="PANTHER" id="PTHR46566:SF1">
    <property type="entry name" value="1-PHOSPHOFRUCTOKINASE"/>
    <property type="match status" value="1"/>
</dbReference>
<keyword evidence="7" id="KW-0423">Lactose metabolism</keyword>
<evidence type="ECO:0000256" key="8">
    <source>
        <dbReference type="RuleBase" id="RU369061"/>
    </source>
</evidence>
<protein>
    <recommendedName>
        <fullName evidence="7">Tagatose-6-phosphate kinase</fullName>
        <ecNumber evidence="7">2.7.1.144</ecNumber>
    </recommendedName>
</protein>
<keyword evidence="5 7" id="KW-0067">ATP-binding</keyword>
<dbReference type="PIRSF" id="PIRSF000535">
    <property type="entry name" value="1PFK/6PFK/LacC"/>
    <property type="match status" value="1"/>
</dbReference>
<name>A0ABR5ND24_BRECH</name>
<dbReference type="EC" id="2.7.1.144" evidence="7"/>
<dbReference type="InterPro" id="IPR022463">
    <property type="entry name" value="1-PFruKinase"/>
</dbReference>
<comment type="similarity">
    <text evidence="1">Belongs to the carbohydrate kinase pfkB family.</text>
</comment>
<accession>A0ABR5ND24</accession>
<dbReference type="Gene3D" id="3.40.1190.20">
    <property type="match status" value="1"/>
</dbReference>
<evidence type="ECO:0000259" key="9">
    <source>
        <dbReference type="Pfam" id="PF00294"/>
    </source>
</evidence>
<evidence type="ECO:0000256" key="3">
    <source>
        <dbReference type="ARBA" id="ARBA00022741"/>
    </source>
</evidence>
<dbReference type="CDD" id="cd01164">
    <property type="entry name" value="FruK_PfkB_like"/>
    <property type="match status" value="1"/>
</dbReference>
<dbReference type="Proteomes" id="UP000051063">
    <property type="component" value="Unassembled WGS sequence"/>
</dbReference>
<evidence type="ECO:0000313" key="11">
    <source>
        <dbReference type="Proteomes" id="UP000051063"/>
    </source>
</evidence>
<dbReference type="InterPro" id="IPR011611">
    <property type="entry name" value="PfkB_dom"/>
</dbReference>
<sequence>MIYTVTMNPSIDYHVWIKTMVEGTIHQAQKEWKTAGGKGINVSKVLRNLGSVSVALGFVGGFTGSFIRQQLDQDGIEHRFIPVTQDSRMNIKIKAERETDLSGVSPLIPKVAINELMDQLDHLTSDDFLVLAGSVPASVPADIYRIIMQRMNQLGVRVILDAKGAALDNALAERPFLIKPNHYELGELFGASVETTEEAVHYGRRALDLGATNVIVSMAGQGAVFVNREKAFAAQFPKQQAVNSIGAGDSMVAGFLYAYTRGQQVKEAFQLAVAAGSTTAISEGFCTPEKIEAFLPHITITEL</sequence>
<organism evidence="10 11">
    <name type="scientific">Brevibacillus choshinensis</name>
    <dbReference type="NCBI Taxonomy" id="54911"/>
    <lineage>
        <taxon>Bacteria</taxon>
        <taxon>Bacillati</taxon>
        <taxon>Bacillota</taxon>
        <taxon>Bacilli</taxon>
        <taxon>Bacillales</taxon>
        <taxon>Paenibacillaceae</taxon>
        <taxon>Brevibacillus</taxon>
    </lineage>
</organism>
<dbReference type="PROSITE" id="PS00584">
    <property type="entry name" value="PFKB_KINASES_2"/>
    <property type="match status" value="1"/>
</dbReference>